<organism evidence="2 3">
    <name type="scientific">Nepenthes gracilis</name>
    <name type="common">Slender pitcher plant</name>
    <dbReference type="NCBI Taxonomy" id="150966"/>
    <lineage>
        <taxon>Eukaryota</taxon>
        <taxon>Viridiplantae</taxon>
        <taxon>Streptophyta</taxon>
        <taxon>Embryophyta</taxon>
        <taxon>Tracheophyta</taxon>
        <taxon>Spermatophyta</taxon>
        <taxon>Magnoliopsida</taxon>
        <taxon>eudicotyledons</taxon>
        <taxon>Gunneridae</taxon>
        <taxon>Pentapetalae</taxon>
        <taxon>Caryophyllales</taxon>
        <taxon>Nepenthaceae</taxon>
        <taxon>Nepenthes</taxon>
    </lineage>
</organism>
<dbReference type="Proteomes" id="UP001279734">
    <property type="component" value="Unassembled WGS sequence"/>
</dbReference>
<feature type="signal peptide" evidence="1">
    <location>
        <begin position="1"/>
        <end position="23"/>
    </location>
</feature>
<gene>
    <name evidence="2" type="ORF">Nepgr_018740</name>
</gene>
<evidence type="ECO:0000256" key="1">
    <source>
        <dbReference type="SAM" id="SignalP"/>
    </source>
</evidence>
<evidence type="ECO:0000313" key="3">
    <source>
        <dbReference type="Proteomes" id="UP001279734"/>
    </source>
</evidence>
<evidence type="ECO:0000313" key="2">
    <source>
        <dbReference type="EMBL" id="GMH16899.1"/>
    </source>
</evidence>
<reference evidence="2" key="1">
    <citation type="submission" date="2023-05" db="EMBL/GenBank/DDBJ databases">
        <title>Nepenthes gracilis genome sequencing.</title>
        <authorList>
            <person name="Fukushima K."/>
        </authorList>
    </citation>
    <scope>NUCLEOTIDE SEQUENCE</scope>
    <source>
        <strain evidence="2">SING2019-196</strain>
    </source>
</reference>
<sequence length="120" mass="13080">MSTCTFWFLAYGVLMCWPPDAVPLTWLRFGVAVERVFYPSVPAADAIVLKLLGDGASFNCSDEGLLLELECSAASCRSSNLWLSCLLRMSWIEGSGCQSAALVFISAMLSSGCRWAAVRR</sequence>
<dbReference type="EMBL" id="BSYO01000017">
    <property type="protein sequence ID" value="GMH16899.1"/>
    <property type="molecule type" value="Genomic_DNA"/>
</dbReference>
<dbReference type="AlphaFoldDB" id="A0AAD3STY4"/>
<protein>
    <recommendedName>
        <fullName evidence="4">Secreted protein</fullName>
    </recommendedName>
</protein>
<feature type="chain" id="PRO_5042076609" description="Secreted protein" evidence="1">
    <location>
        <begin position="24"/>
        <end position="120"/>
    </location>
</feature>
<proteinExistence type="predicted"/>
<comment type="caution">
    <text evidence="2">The sequence shown here is derived from an EMBL/GenBank/DDBJ whole genome shotgun (WGS) entry which is preliminary data.</text>
</comment>
<keyword evidence="1" id="KW-0732">Signal</keyword>
<keyword evidence="3" id="KW-1185">Reference proteome</keyword>
<name>A0AAD3STY4_NEPGR</name>
<evidence type="ECO:0008006" key="4">
    <source>
        <dbReference type="Google" id="ProtNLM"/>
    </source>
</evidence>
<accession>A0AAD3STY4</accession>